<proteinExistence type="predicted"/>
<organism evidence="1 2">
    <name type="scientific">Bimuria novae-zelandiae CBS 107.79</name>
    <dbReference type="NCBI Taxonomy" id="1447943"/>
    <lineage>
        <taxon>Eukaryota</taxon>
        <taxon>Fungi</taxon>
        <taxon>Dikarya</taxon>
        <taxon>Ascomycota</taxon>
        <taxon>Pezizomycotina</taxon>
        <taxon>Dothideomycetes</taxon>
        <taxon>Pleosporomycetidae</taxon>
        <taxon>Pleosporales</taxon>
        <taxon>Massarineae</taxon>
        <taxon>Didymosphaeriaceae</taxon>
        <taxon>Bimuria</taxon>
    </lineage>
</organism>
<evidence type="ECO:0000313" key="1">
    <source>
        <dbReference type="EMBL" id="KAF1977482.1"/>
    </source>
</evidence>
<protein>
    <submittedName>
        <fullName evidence="1">Uncharacterized protein</fullName>
    </submittedName>
</protein>
<dbReference type="Proteomes" id="UP000800036">
    <property type="component" value="Unassembled WGS sequence"/>
</dbReference>
<evidence type="ECO:0000313" key="2">
    <source>
        <dbReference type="Proteomes" id="UP000800036"/>
    </source>
</evidence>
<dbReference type="EMBL" id="ML976663">
    <property type="protein sequence ID" value="KAF1977482.1"/>
    <property type="molecule type" value="Genomic_DNA"/>
</dbReference>
<dbReference type="AlphaFoldDB" id="A0A6A5VP46"/>
<reference evidence="1" key="1">
    <citation type="journal article" date="2020" name="Stud. Mycol.">
        <title>101 Dothideomycetes genomes: a test case for predicting lifestyles and emergence of pathogens.</title>
        <authorList>
            <person name="Haridas S."/>
            <person name="Albert R."/>
            <person name="Binder M."/>
            <person name="Bloem J."/>
            <person name="Labutti K."/>
            <person name="Salamov A."/>
            <person name="Andreopoulos B."/>
            <person name="Baker S."/>
            <person name="Barry K."/>
            <person name="Bills G."/>
            <person name="Bluhm B."/>
            <person name="Cannon C."/>
            <person name="Castanera R."/>
            <person name="Culley D."/>
            <person name="Daum C."/>
            <person name="Ezra D."/>
            <person name="Gonzalez J."/>
            <person name="Henrissat B."/>
            <person name="Kuo A."/>
            <person name="Liang C."/>
            <person name="Lipzen A."/>
            <person name="Lutzoni F."/>
            <person name="Magnuson J."/>
            <person name="Mondo S."/>
            <person name="Nolan M."/>
            <person name="Ohm R."/>
            <person name="Pangilinan J."/>
            <person name="Park H.-J."/>
            <person name="Ramirez L."/>
            <person name="Alfaro M."/>
            <person name="Sun H."/>
            <person name="Tritt A."/>
            <person name="Yoshinaga Y."/>
            <person name="Zwiers L.-H."/>
            <person name="Turgeon B."/>
            <person name="Goodwin S."/>
            <person name="Spatafora J."/>
            <person name="Crous P."/>
            <person name="Grigoriev I."/>
        </authorList>
    </citation>
    <scope>NUCLEOTIDE SEQUENCE</scope>
    <source>
        <strain evidence="1">CBS 107.79</strain>
    </source>
</reference>
<name>A0A6A5VP46_9PLEO</name>
<sequence>MSTTALKIAAVVKKLDFDQVDGPYRYLMTPPIYLQPRGEYINLYFNQGLRISCDQTMYNVDLHCLYSMNSVQSGLHVNHNLIFHGPFRQLLSLSEIRASPAVRLVNPLVTVRLKCPSTTVALPPLSVFVSWDRFVEIVEGLGLKERILPVMEFRRYHGKNAAHALFTCHKHATGLSEWSITCETAKAENSRLRMKGHFHKCGISTGFRYLKSYTDNDRGVACVVCLLCFTNANVALMHILTEHDV</sequence>
<gene>
    <name evidence="1" type="ORF">BU23DRAFT_297641</name>
</gene>
<accession>A0A6A5VP46</accession>
<keyword evidence="2" id="KW-1185">Reference proteome</keyword>